<evidence type="ECO:0000313" key="2">
    <source>
        <dbReference type="EMBL" id="WUT40963.1"/>
    </source>
</evidence>
<protein>
    <submittedName>
        <fullName evidence="2">Hydrolase</fullName>
    </submittedName>
</protein>
<dbReference type="EMBL" id="CP109011">
    <property type="protein sequence ID" value="WUT40963.1"/>
    <property type="molecule type" value="Genomic_DNA"/>
</dbReference>
<dbReference type="Gene3D" id="2.40.370.10">
    <property type="entry name" value="AttH-like domain"/>
    <property type="match status" value="2"/>
</dbReference>
<evidence type="ECO:0000259" key="1">
    <source>
        <dbReference type="Pfam" id="PF07143"/>
    </source>
</evidence>
<dbReference type="RefSeq" id="WP_329257282.1">
    <property type="nucleotide sequence ID" value="NZ_CP109011.1"/>
</dbReference>
<proteinExistence type="predicted"/>
<sequence>MSFPNLDKRTLAFSVTDKDTGWYKNYETTFAKDAYTWSTRGLDIKTPGLTWTGDARKMSVRTTTPWGSLNVQLKARGPVMKYAGTGSFPLLGDTNYEFALPSMQTSGTLTVQGRTQRVSGESWLDRQWGPIGTDGDPAMHWTWMNLSLPGGDKLALWDTVNSKTDNSWATVLHPDSSYDLAPVTPLADGAHRPWASPTSGNTYPTRWTIDIPALKSHLSVRLTGTDAQELTGGMGARIEAKASFTGTYQGKKVTGNNYVEMAGNWKA</sequence>
<dbReference type="Pfam" id="PF07143">
    <property type="entry name" value="CrtC"/>
    <property type="match status" value="1"/>
</dbReference>
<dbReference type="InterPro" id="IPR053112">
    <property type="entry name" value="Fungal_Dehydratase/Hydratase"/>
</dbReference>
<gene>
    <name evidence="2" type="ORF">OG929_01225</name>
</gene>
<keyword evidence="3" id="KW-1185">Reference proteome</keyword>
<dbReference type="SUPFAM" id="SSF159245">
    <property type="entry name" value="AttH-like"/>
    <property type="match status" value="1"/>
</dbReference>
<dbReference type="GO" id="GO:0016787">
    <property type="term" value="F:hydrolase activity"/>
    <property type="evidence" value="ECO:0007669"/>
    <property type="project" value="UniProtKB-KW"/>
</dbReference>
<dbReference type="PANTHER" id="PTHR40617:SF1">
    <property type="entry name" value="ATTH DOMAIN-CONTAINING PROTEIN-RELATED"/>
    <property type="match status" value="1"/>
</dbReference>
<name>A0ABZ1WMJ0_9ACTN</name>
<dbReference type="PANTHER" id="PTHR40617">
    <property type="entry name" value="TERPENE CYCLASE ASQC"/>
    <property type="match status" value="1"/>
</dbReference>
<accession>A0ABZ1WMJ0</accession>
<organism evidence="2 3">
    <name type="scientific">Streptomyces pseudovenezuelae</name>
    <dbReference type="NCBI Taxonomy" id="67350"/>
    <lineage>
        <taxon>Bacteria</taxon>
        <taxon>Bacillati</taxon>
        <taxon>Actinomycetota</taxon>
        <taxon>Actinomycetes</taxon>
        <taxon>Kitasatosporales</taxon>
        <taxon>Streptomycetaceae</taxon>
        <taxon>Streptomyces</taxon>
        <taxon>Streptomyces aurantiacus group</taxon>
    </lineage>
</organism>
<dbReference type="InterPro" id="IPR010791">
    <property type="entry name" value="AttH_dom"/>
</dbReference>
<evidence type="ECO:0000313" key="3">
    <source>
        <dbReference type="Proteomes" id="UP001432168"/>
    </source>
</evidence>
<dbReference type="InterPro" id="IPR023374">
    <property type="entry name" value="AttH-like_dom_sf"/>
</dbReference>
<dbReference type="Pfam" id="PF17186">
    <property type="entry name" value="Lipocalin_9"/>
    <property type="match status" value="1"/>
</dbReference>
<reference evidence="2" key="1">
    <citation type="submission" date="2022-10" db="EMBL/GenBank/DDBJ databases">
        <title>The complete genomes of actinobacterial strains from the NBC collection.</title>
        <authorList>
            <person name="Joergensen T.S."/>
            <person name="Alvarez Arevalo M."/>
            <person name="Sterndorff E.B."/>
            <person name="Faurdal D."/>
            <person name="Vuksanovic O."/>
            <person name="Mourched A.-S."/>
            <person name="Charusanti P."/>
            <person name="Shaw S."/>
            <person name="Blin K."/>
            <person name="Weber T."/>
        </authorList>
    </citation>
    <scope>NUCLEOTIDE SEQUENCE</scope>
    <source>
        <strain evidence="2">NBC_00686</strain>
    </source>
</reference>
<dbReference type="Proteomes" id="UP001432168">
    <property type="component" value="Chromosome"/>
</dbReference>
<feature type="domain" description="AttH" evidence="1">
    <location>
        <begin position="35"/>
        <end position="129"/>
    </location>
</feature>
<keyword evidence="2" id="KW-0378">Hydrolase</keyword>